<reference evidence="2 3" key="1">
    <citation type="submission" date="2020-08" db="EMBL/GenBank/DDBJ databases">
        <title>Genomic Encyclopedia of Type Strains, Phase IV (KMG-IV): sequencing the most valuable type-strain genomes for metagenomic binning, comparative biology and taxonomic classification.</title>
        <authorList>
            <person name="Goeker M."/>
        </authorList>
    </citation>
    <scope>NUCLEOTIDE SEQUENCE [LARGE SCALE GENOMIC DNA]</scope>
    <source>
        <strain evidence="2 3">DSM 28101</strain>
    </source>
</reference>
<evidence type="ECO:0000256" key="1">
    <source>
        <dbReference type="SAM" id="Phobius"/>
    </source>
</evidence>
<dbReference type="GO" id="GO:0005230">
    <property type="term" value="F:extracellular ligand-gated monoatomic ion channel activity"/>
    <property type="evidence" value="ECO:0007669"/>
    <property type="project" value="InterPro"/>
</dbReference>
<dbReference type="Gene3D" id="2.70.170.10">
    <property type="entry name" value="Neurotransmitter-gated ion-channel ligand-binding domain"/>
    <property type="match status" value="1"/>
</dbReference>
<dbReference type="EMBL" id="JACIDZ010000010">
    <property type="protein sequence ID" value="MBB4123055.1"/>
    <property type="molecule type" value="Genomic_DNA"/>
</dbReference>
<proteinExistence type="predicted"/>
<accession>A0A7W6PAN8</accession>
<keyword evidence="1" id="KW-0472">Membrane</keyword>
<evidence type="ECO:0000313" key="2">
    <source>
        <dbReference type="EMBL" id="MBB4123055.1"/>
    </source>
</evidence>
<dbReference type="AlphaFoldDB" id="A0A7W6PAN8"/>
<keyword evidence="1" id="KW-0812">Transmembrane</keyword>
<keyword evidence="1" id="KW-1133">Transmembrane helix</keyword>
<dbReference type="Proteomes" id="UP000530571">
    <property type="component" value="Unassembled WGS sequence"/>
</dbReference>
<dbReference type="SUPFAM" id="SSF63712">
    <property type="entry name" value="Nicotinic receptor ligand binding domain-like"/>
    <property type="match status" value="1"/>
</dbReference>
<gene>
    <name evidence="2" type="ORF">GGR30_002995</name>
</gene>
<organism evidence="2 3">
    <name type="scientific">Martelella radicis</name>
    <dbReference type="NCBI Taxonomy" id="1397476"/>
    <lineage>
        <taxon>Bacteria</taxon>
        <taxon>Pseudomonadati</taxon>
        <taxon>Pseudomonadota</taxon>
        <taxon>Alphaproteobacteria</taxon>
        <taxon>Hyphomicrobiales</taxon>
        <taxon>Aurantimonadaceae</taxon>
        <taxon>Martelella</taxon>
    </lineage>
</organism>
<dbReference type="InterPro" id="IPR036734">
    <property type="entry name" value="Neur_chan_lig-bd_sf"/>
</dbReference>
<name>A0A7W6PAN8_9HYPH</name>
<feature type="transmembrane region" description="Helical" evidence="1">
    <location>
        <begin position="272"/>
        <end position="295"/>
    </location>
</feature>
<sequence length="330" mass="36077">MIGPTITCMAIAWLRSVGLLRSMLPLVLAFALAPESMAQGEPRAVKVGIFLTSISSVTPSDGSFRAAGYAWFLDPTGTFDANRDFELISRSSTTNVFASTVLSNGSTYTAVEFDAVIDHAFDVGDYPFDSQVLRIKFESADSVSHTIFVPDAEDSQIAEFVRAPGWLIDSLSFEDRAVTYQTRFGYRDEIVPYSRVTFVVDIQRKLSPLLFEKFTGFFVALFITGLVLFIPVEELGTRVGVTTGSVFAAVFNRYRLEDAIGFDATFGIVDQVSFLTFSAILCVLMLSILTQRILVASGPVRARMLNFRAGGTIMAVHAVLIVIAFAIALT</sequence>
<comment type="caution">
    <text evidence="2">The sequence shown here is derived from an EMBL/GenBank/DDBJ whole genome shotgun (WGS) entry which is preliminary data.</text>
</comment>
<keyword evidence="3" id="KW-1185">Reference proteome</keyword>
<evidence type="ECO:0008006" key="4">
    <source>
        <dbReference type="Google" id="ProtNLM"/>
    </source>
</evidence>
<dbReference type="GO" id="GO:0016020">
    <property type="term" value="C:membrane"/>
    <property type="evidence" value="ECO:0007669"/>
    <property type="project" value="InterPro"/>
</dbReference>
<protein>
    <recommendedName>
        <fullName evidence="4">Neurotransmitter-gated ion-channel ligand-binding domain-containing protein</fullName>
    </recommendedName>
</protein>
<feature type="transmembrane region" description="Helical" evidence="1">
    <location>
        <begin position="214"/>
        <end position="232"/>
    </location>
</feature>
<feature type="transmembrane region" description="Helical" evidence="1">
    <location>
        <begin position="307"/>
        <end position="329"/>
    </location>
</feature>
<dbReference type="RefSeq" id="WP_183487637.1">
    <property type="nucleotide sequence ID" value="NZ_JACIDZ010000010.1"/>
</dbReference>
<evidence type="ECO:0000313" key="3">
    <source>
        <dbReference type="Proteomes" id="UP000530571"/>
    </source>
</evidence>